<keyword evidence="2" id="KW-1185">Reference proteome</keyword>
<dbReference type="RefSeq" id="WP_090590210.1">
    <property type="nucleotide sequence ID" value="NZ_CP104302.1"/>
</dbReference>
<organism evidence="1 2">
    <name type="scientific">Mycolicibacterium brumae</name>
    <dbReference type="NCBI Taxonomy" id="85968"/>
    <lineage>
        <taxon>Bacteria</taxon>
        <taxon>Bacillati</taxon>
        <taxon>Actinomycetota</taxon>
        <taxon>Actinomycetes</taxon>
        <taxon>Mycobacteriales</taxon>
        <taxon>Mycobacteriaceae</taxon>
        <taxon>Mycolicibacterium</taxon>
    </lineage>
</organism>
<proteinExistence type="predicted"/>
<evidence type="ECO:0000313" key="1">
    <source>
        <dbReference type="EMBL" id="PIB74415.1"/>
    </source>
</evidence>
<dbReference type="AlphaFoldDB" id="A0A2G5P7X9"/>
<gene>
    <name evidence="1" type="ORF">CQY22_013170</name>
</gene>
<sequence>MIPAYDTRPLVNPTPRWPGFHAVNVRAVWTPTDGDPITVVGDYLDAAEPGAAVELGCGIEELATDLGVERLVFPRGLNYTITICTLVDRQLLQRPVAEVRCPDGTLRITPIPWRLGLRSLPTHEPTTGWEVGPA</sequence>
<dbReference type="OrthoDB" id="4629834at2"/>
<reference evidence="1 2" key="1">
    <citation type="journal article" date="2017" name="Infect. Genet. Evol.">
        <title>The new phylogeny of the genus Mycobacterium: The old and the news.</title>
        <authorList>
            <person name="Tortoli E."/>
            <person name="Fedrizzi T."/>
            <person name="Meehan C.J."/>
            <person name="Trovato A."/>
            <person name="Grottola A."/>
            <person name="Giacobazzi E."/>
            <person name="Serpini G.F."/>
            <person name="Tagliazucchi S."/>
            <person name="Fabio A."/>
            <person name="Bettua C."/>
            <person name="Bertorelli R."/>
            <person name="Frascaro F."/>
            <person name="De Sanctis V."/>
            <person name="Pecorari M."/>
            <person name="Jousson O."/>
            <person name="Segata N."/>
            <person name="Cirillo D.M."/>
        </authorList>
    </citation>
    <scope>NUCLEOTIDE SEQUENCE [LARGE SCALE GENOMIC DNA]</scope>
    <source>
        <strain evidence="1 2">CIP1034565</strain>
    </source>
</reference>
<protein>
    <submittedName>
        <fullName evidence="1">Uncharacterized protein</fullName>
    </submittedName>
</protein>
<evidence type="ECO:0000313" key="2">
    <source>
        <dbReference type="Proteomes" id="UP000230551"/>
    </source>
</evidence>
<name>A0A2G5P7X9_9MYCO</name>
<comment type="caution">
    <text evidence="1">The sequence shown here is derived from an EMBL/GenBank/DDBJ whole genome shotgun (WGS) entry which is preliminary data.</text>
</comment>
<dbReference type="STRING" id="85968.GCA_900073015_02756"/>
<dbReference type="Proteomes" id="UP000230551">
    <property type="component" value="Unassembled WGS sequence"/>
</dbReference>
<dbReference type="EMBL" id="PDCN02000017">
    <property type="protein sequence ID" value="PIB74415.1"/>
    <property type="molecule type" value="Genomic_DNA"/>
</dbReference>
<accession>A0A2G5P7X9</accession>